<proteinExistence type="predicted"/>
<protein>
    <submittedName>
        <fullName evidence="1">Uncharacterized protein</fullName>
    </submittedName>
</protein>
<evidence type="ECO:0000313" key="1">
    <source>
        <dbReference type="EMBL" id="TBU30842.1"/>
    </source>
</evidence>
<dbReference type="EMBL" id="ML143403">
    <property type="protein sequence ID" value="TBU30842.1"/>
    <property type="molecule type" value="Genomic_DNA"/>
</dbReference>
<dbReference type="Proteomes" id="UP000292082">
    <property type="component" value="Unassembled WGS sequence"/>
</dbReference>
<evidence type="ECO:0000313" key="2">
    <source>
        <dbReference type="EMBL" id="TBU53985.1"/>
    </source>
</evidence>
<dbReference type="AlphaFoldDB" id="A0A4Q9MW09"/>
<keyword evidence="3" id="KW-1185">Reference proteome</keyword>
<gene>
    <name evidence="2" type="ORF">BD310DRAFT_109520</name>
    <name evidence="1" type="ORF">BD311DRAFT_658001</name>
</gene>
<sequence length="62" mass="6829">MVPVRQCLPYGGEENMFKSQLVLVVNDQSAIPSAAHPRRKAGATGCFRSLLMDMMIPQQHTA</sequence>
<name>A0A4Q9MW09_9APHY</name>
<accession>A0A4Q9MW09</accession>
<evidence type="ECO:0000313" key="3">
    <source>
        <dbReference type="Proteomes" id="UP000292082"/>
    </source>
</evidence>
<dbReference type="EMBL" id="ML145200">
    <property type="protein sequence ID" value="TBU53985.1"/>
    <property type="molecule type" value="Genomic_DNA"/>
</dbReference>
<dbReference type="Proteomes" id="UP000292957">
    <property type="component" value="Unassembled WGS sequence"/>
</dbReference>
<organism evidence="1">
    <name type="scientific">Dichomitus squalens</name>
    <dbReference type="NCBI Taxonomy" id="114155"/>
    <lineage>
        <taxon>Eukaryota</taxon>
        <taxon>Fungi</taxon>
        <taxon>Dikarya</taxon>
        <taxon>Basidiomycota</taxon>
        <taxon>Agaricomycotina</taxon>
        <taxon>Agaricomycetes</taxon>
        <taxon>Polyporales</taxon>
        <taxon>Polyporaceae</taxon>
        <taxon>Dichomitus</taxon>
    </lineage>
</organism>
<reference evidence="1 3" key="1">
    <citation type="submission" date="2019-01" db="EMBL/GenBank/DDBJ databases">
        <title>Draft genome sequences of three monokaryotic isolates of the white-rot basidiomycete fungus Dichomitus squalens.</title>
        <authorList>
            <consortium name="DOE Joint Genome Institute"/>
            <person name="Lopez S.C."/>
            <person name="Andreopoulos B."/>
            <person name="Pangilinan J."/>
            <person name="Lipzen A."/>
            <person name="Riley R."/>
            <person name="Ahrendt S."/>
            <person name="Ng V."/>
            <person name="Barry K."/>
            <person name="Daum C."/>
            <person name="Grigoriev I.V."/>
            <person name="Hilden K.S."/>
            <person name="Makela M.R."/>
            <person name="de Vries R.P."/>
        </authorList>
    </citation>
    <scope>NUCLEOTIDE SEQUENCE [LARGE SCALE GENOMIC DNA]</scope>
    <source>
        <strain evidence="2 3">CBS 464.89</strain>
        <strain evidence="1">OM18370.1</strain>
    </source>
</reference>